<dbReference type="InterPro" id="IPR036388">
    <property type="entry name" value="WH-like_DNA-bd_sf"/>
</dbReference>
<dbReference type="Pfam" id="PF03861">
    <property type="entry name" value="ANTAR"/>
    <property type="match status" value="1"/>
</dbReference>
<dbReference type="PROSITE" id="PS50921">
    <property type="entry name" value="ANTAR"/>
    <property type="match status" value="1"/>
</dbReference>
<dbReference type="SMART" id="SM01012">
    <property type="entry name" value="ANTAR"/>
    <property type="match status" value="1"/>
</dbReference>
<keyword evidence="2" id="KW-0808">Transferase</keyword>
<keyword evidence="3" id="KW-1185">Reference proteome</keyword>
<dbReference type="GO" id="GO:0016301">
    <property type="term" value="F:kinase activity"/>
    <property type="evidence" value="ECO:0007669"/>
    <property type="project" value="UniProtKB-KW"/>
</dbReference>
<dbReference type="GO" id="GO:0003723">
    <property type="term" value="F:RNA binding"/>
    <property type="evidence" value="ECO:0007669"/>
    <property type="project" value="InterPro"/>
</dbReference>
<evidence type="ECO:0000313" key="3">
    <source>
        <dbReference type="Proteomes" id="UP000240424"/>
    </source>
</evidence>
<dbReference type="InterPro" id="IPR000014">
    <property type="entry name" value="PAS"/>
</dbReference>
<sequence>MLDEHRLDTLAGSVVAEPSAVGVMLLDRDFRIRGANATYEAVSMRQREEMLGDFVFDVFPDDPKDPQASGSSQLLVSVEAAMRRRGTDTMPIFRYDIADPRNPDVFVAKLWTCKSTSVDDGGEQIGVLLHVAEITSLDQALSALSQNIAGGATLGVAEQLHVLSALAASVRADRDYAQAMARENEQLRSALETRDVIGQAKGMLMERFDVDSAAAFSLLTRLSQDSNTRLAHVAEKLIEIDHPRT</sequence>
<organism evidence="2 3">
    <name type="scientific">Mycobacterium numidiamassiliense</name>
    <dbReference type="NCBI Taxonomy" id="1841861"/>
    <lineage>
        <taxon>Bacteria</taxon>
        <taxon>Bacillati</taxon>
        <taxon>Actinomycetota</taxon>
        <taxon>Actinomycetes</taxon>
        <taxon>Mycobacteriales</taxon>
        <taxon>Mycobacteriaceae</taxon>
        <taxon>Mycobacterium</taxon>
    </lineage>
</organism>
<dbReference type="AlphaFoldDB" id="A0A2U3PBE1"/>
<dbReference type="InterPro" id="IPR035965">
    <property type="entry name" value="PAS-like_dom_sf"/>
</dbReference>
<evidence type="ECO:0000313" key="2">
    <source>
        <dbReference type="EMBL" id="SPM41083.1"/>
    </source>
</evidence>
<dbReference type="Gene3D" id="3.30.450.20">
    <property type="entry name" value="PAS domain"/>
    <property type="match status" value="1"/>
</dbReference>
<keyword evidence="2" id="KW-0418">Kinase</keyword>
<evidence type="ECO:0000259" key="1">
    <source>
        <dbReference type="PROSITE" id="PS50921"/>
    </source>
</evidence>
<dbReference type="InterPro" id="IPR011006">
    <property type="entry name" value="CheY-like_superfamily"/>
</dbReference>
<accession>A0A2U3PBE1</accession>
<dbReference type="Gene3D" id="1.10.10.10">
    <property type="entry name" value="Winged helix-like DNA-binding domain superfamily/Winged helix DNA-binding domain"/>
    <property type="match status" value="1"/>
</dbReference>
<reference evidence="2 3" key="1">
    <citation type="submission" date="2017-01" db="EMBL/GenBank/DDBJ databases">
        <authorList>
            <consortium name="Urmite Genomes"/>
        </authorList>
    </citation>
    <scope>NUCLEOTIDE SEQUENCE [LARGE SCALE GENOMIC DNA]</scope>
    <source>
        <strain evidence="2 3">AB215</strain>
    </source>
</reference>
<dbReference type="SUPFAM" id="SSF55785">
    <property type="entry name" value="PYP-like sensor domain (PAS domain)"/>
    <property type="match status" value="1"/>
</dbReference>
<dbReference type="InterPro" id="IPR013656">
    <property type="entry name" value="PAS_4"/>
</dbReference>
<dbReference type="Proteomes" id="UP000240424">
    <property type="component" value="Unassembled WGS sequence"/>
</dbReference>
<proteinExistence type="predicted"/>
<gene>
    <name evidence="2" type="ORF">MNAB215_3286</name>
</gene>
<dbReference type="SUPFAM" id="SSF52172">
    <property type="entry name" value="CheY-like"/>
    <property type="match status" value="1"/>
</dbReference>
<feature type="domain" description="ANTAR" evidence="1">
    <location>
        <begin position="177"/>
        <end position="238"/>
    </location>
</feature>
<dbReference type="EMBL" id="FUEZ01000004">
    <property type="protein sequence ID" value="SPM41083.1"/>
    <property type="molecule type" value="Genomic_DNA"/>
</dbReference>
<name>A0A2U3PBE1_9MYCO</name>
<dbReference type="Pfam" id="PF08448">
    <property type="entry name" value="PAS_4"/>
    <property type="match status" value="1"/>
</dbReference>
<dbReference type="CDD" id="cd00130">
    <property type="entry name" value="PAS"/>
    <property type="match status" value="1"/>
</dbReference>
<dbReference type="STRING" id="1841861.GCA_900157365_01605"/>
<dbReference type="InterPro" id="IPR005561">
    <property type="entry name" value="ANTAR"/>
</dbReference>
<protein>
    <submittedName>
        <fullName evidence="2">Sensor histidine kinase</fullName>
    </submittedName>
</protein>